<evidence type="ECO:0000313" key="8">
    <source>
        <dbReference type="EMBL" id="PQJ96431.1"/>
    </source>
</evidence>
<evidence type="ECO:0000256" key="6">
    <source>
        <dbReference type="PIRSR" id="PIRSR005763-1"/>
    </source>
</evidence>
<dbReference type="Gene3D" id="1.10.10.10">
    <property type="entry name" value="Winged helix-like DNA-binding domain superfamily/Winged helix DNA-binding domain"/>
    <property type="match status" value="1"/>
</dbReference>
<reference evidence="8 9" key="1">
    <citation type="submission" date="2018-01" db="EMBL/GenBank/DDBJ databases">
        <title>The complete genome sequence of Chromatium okenii LaCa, a purple sulfur bacterium with a turbulent life.</title>
        <authorList>
            <person name="Luedin S.M."/>
            <person name="Liechti N."/>
            <person name="Storelli N."/>
            <person name="Danza F."/>
            <person name="Wittwer M."/>
            <person name="Pothier J.F."/>
            <person name="Tonolla M.A."/>
        </authorList>
    </citation>
    <scope>NUCLEOTIDE SEQUENCE [LARGE SCALE GENOMIC DNA]</scope>
    <source>
        <strain evidence="8 9">LaCa</strain>
    </source>
</reference>
<dbReference type="SUPFAM" id="SSF50331">
    <property type="entry name" value="MOP-like"/>
    <property type="match status" value="2"/>
</dbReference>
<accession>A0A2S7XSR2</accession>
<dbReference type="InterPro" id="IPR051815">
    <property type="entry name" value="Molybdate_resp_trans_reg"/>
</dbReference>
<dbReference type="InterPro" id="IPR036388">
    <property type="entry name" value="WH-like_DNA-bd_sf"/>
</dbReference>
<dbReference type="SUPFAM" id="SSF46785">
    <property type="entry name" value="Winged helix' DNA-binding domain"/>
    <property type="match status" value="1"/>
</dbReference>
<comment type="similarity">
    <text evidence="1 5">Belongs to the ModE family.</text>
</comment>
<dbReference type="PIRSF" id="PIRSF005763">
    <property type="entry name" value="Txn_reg_ModE"/>
    <property type="match status" value="1"/>
</dbReference>
<evidence type="ECO:0000256" key="5">
    <source>
        <dbReference type="PIRNR" id="PIRNR005763"/>
    </source>
</evidence>
<dbReference type="Gene3D" id="2.40.50.100">
    <property type="match status" value="2"/>
</dbReference>
<comment type="caution">
    <text evidence="8">The sequence shown here is derived from an EMBL/GenBank/DDBJ whole genome shotgun (WGS) entry which is preliminary data.</text>
</comment>
<gene>
    <name evidence="8" type="ORF">CXB77_11125</name>
</gene>
<name>A0A2S7XSR2_9GAMM</name>
<dbReference type="EMBL" id="PPGH01000035">
    <property type="protein sequence ID" value="PQJ96431.1"/>
    <property type="molecule type" value="Genomic_DNA"/>
</dbReference>
<feature type="domain" description="Mop" evidence="7">
    <location>
        <begin position="129"/>
        <end position="195"/>
    </location>
</feature>
<dbReference type="Pfam" id="PF00126">
    <property type="entry name" value="HTH_1"/>
    <property type="match status" value="1"/>
</dbReference>
<dbReference type="GO" id="GO:0030151">
    <property type="term" value="F:molybdenum ion binding"/>
    <property type="evidence" value="ECO:0007669"/>
    <property type="project" value="UniProtKB-UniRule"/>
</dbReference>
<evidence type="ECO:0000259" key="7">
    <source>
        <dbReference type="PROSITE" id="PS51866"/>
    </source>
</evidence>
<keyword evidence="4" id="KW-0677">Repeat</keyword>
<sequence>MPKSTPLHIGGQFWFNISEGGLLGKERIALLEQIAERGSITQAAKSLKISYKAAWDAVDTMNNIAPAPVVETATGGRGGGGTRLTEEGRQLITVYHAIAAEYARFLDGINATLGDSAAALALLQRLAMRTSARNQLIGKVIAVTMRTVDAEVVLEIQGGMQISVGVTNESVELLRLYPNRQVWALIKAVAVSIHRAPNPELPSTINQLCGVVQRIICGEESTEVVIALPSGVTIRGLMTTAQLNQQHICDGDAACACFPASAVIIGVDN</sequence>
<dbReference type="InterPro" id="IPR005116">
    <property type="entry name" value="Transp-assoc_OB_typ1"/>
</dbReference>
<keyword evidence="9" id="KW-1185">Reference proteome</keyword>
<dbReference type="PANTHER" id="PTHR30432:SF1">
    <property type="entry name" value="DNA-BINDING TRANSCRIPTIONAL DUAL REGULATOR MODE"/>
    <property type="match status" value="1"/>
</dbReference>
<dbReference type="NCBIfam" id="TIGR00638">
    <property type="entry name" value="Mop"/>
    <property type="match status" value="1"/>
</dbReference>
<dbReference type="OrthoDB" id="9800709at2"/>
<organism evidence="8 9">
    <name type="scientific">Chromatium okenii</name>
    <dbReference type="NCBI Taxonomy" id="61644"/>
    <lineage>
        <taxon>Bacteria</taxon>
        <taxon>Pseudomonadati</taxon>
        <taxon>Pseudomonadota</taxon>
        <taxon>Gammaproteobacteria</taxon>
        <taxon>Chromatiales</taxon>
        <taxon>Chromatiaceae</taxon>
        <taxon>Chromatium</taxon>
    </lineage>
</organism>
<keyword evidence="3 5" id="KW-0500">Molybdenum</keyword>
<evidence type="ECO:0000256" key="3">
    <source>
        <dbReference type="ARBA" id="ARBA00022505"/>
    </source>
</evidence>
<dbReference type="InterPro" id="IPR000847">
    <property type="entry name" value="LysR_HTH_N"/>
</dbReference>
<dbReference type="InterPro" id="IPR008995">
    <property type="entry name" value="Mo/tungstate-bd_C_term_dom"/>
</dbReference>
<feature type="region of interest" description="Required for dimer formation and molybdate binding" evidence="6">
    <location>
        <begin position="130"/>
        <end position="138"/>
    </location>
</feature>
<evidence type="ECO:0000256" key="1">
    <source>
        <dbReference type="ARBA" id="ARBA00008110"/>
    </source>
</evidence>
<dbReference type="GO" id="GO:0003700">
    <property type="term" value="F:DNA-binding transcription factor activity"/>
    <property type="evidence" value="ECO:0007669"/>
    <property type="project" value="InterPro"/>
</dbReference>
<evidence type="ECO:0000256" key="2">
    <source>
        <dbReference type="ARBA" id="ARBA00022448"/>
    </source>
</evidence>
<dbReference type="InterPro" id="IPR003725">
    <property type="entry name" value="ModE-bd_N"/>
</dbReference>
<dbReference type="InterPro" id="IPR004606">
    <property type="entry name" value="Mop_domain"/>
</dbReference>
<keyword evidence="2 5" id="KW-0813">Transport</keyword>
<dbReference type="Proteomes" id="UP000239936">
    <property type="component" value="Unassembled WGS sequence"/>
</dbReference>
<dbReference type="InterPro" id="IPR016462">
    <property type="entry name" value="ModE"/>
</dbReference>
<protein>
    <submittedName>
        <fullName evidence="8">Molybdenum-dependent transcriptional regulator</fullName>
    </submittedName>
</protein>
<dbReference type="PANTHER" id="PTHR30432">
    <property type="entry name" value="TRANSCRIPTIONAL REGULATOR MODE"/>
    <property type="match status" value="1"/>
</dbReference>
<dbReference type="Pfam" id="PF03459">
    <property type="entry name" value="TOBE"/>
    <property type="match status" value="1"/>
</dbReference>
<dbReference type="AlphaFoldDB" id="A0A2S7XSR2"/>
<proteinExistence type="inferred from homology"/>
<evidence type="ECO:0000313" key="9">
    <source>
        <dbReference type="Proteomes" id="UP000239936"/>
    </source>
</evidence>
<dbReference type="PROSITE" id="PS51866">
    <property type="entry name" value="MOP"/>
    <property type="match status" value="1"/>
</dbReference>
<dbReference type="GO" id="GO:0015689">
    <property type="term" value="P:molybdate ion transport"/>
    <property type="evidence" value="ECO:0007669"/>
    <property type="project" value="UniProtKB-UniRule"/>
</dbReference>
<dbReference type="NCBIfam" id="TIGR00637">
    <property type="entry name" value="ModE_repress"/>
    <property type="match status" value="1"/>
</dbReference>
<dbReference type="RefSeq" id="WP_105073922.1">
    <property type="nucleotide sequence ID" value="NZ_JAFLKP010000012.1"/>
</dbReference>
<evidence type="ECO:0000256" key="4">
    <source>
        <dbReference type="ARBA" id="ARBA00022737"/>
    </source>
</evidence>
<dbReference type="InterPro" id="IPR036390">
    <property type="entry name" value="WH_DNA-bd_sf"/>
</dbReference>